<dbReference type="InterPro" id="IPR029058">
    <property type="entry name" value="AB_hydrolase_fold"/>
</dbReference>
<dbReference type="STRING" id="51031.W2SYH6"/>
<reference evidence="3" key="1">
    <citation type="journal article" date="2014" name="Nat. Genet.">
        <title>Genome of the human hookworm Necator americanus.</title>
        <authorList>
            <person name="Tang Y.T."/>
            <person name="Gao X."/>
            <person name="Rosa B.A."/>
            <person name="Abubucker S."/>
            <person name="Hallsworth-Pepin K."/>
            <person name="Martin J."/>
            <person name="Tyagi R."/>
            <person name="Heizer E."/>
            <person name="Zhang X."/>
            <person name="Bhonagiri-Palsikar V."/>
            <person name="Minx P."/>
            <person name="Warren W.C."/>
            <person name="Wang Q."/>
            <person name="Zhan B."/>
            <person name="Hotez P.J."/>
            <person name="Sternberg P.W."/>
            <person name="Dougall A."/>
            <person name="Gaze S.T."/>
            <person name="Mulvenna J."/>
            <person name="Sotillo J."/>
            <person name="Ranganathan S."/>
            <person name="Rabelo E.M."/>
            <person name="Wilson R.K."/>
            <person name="Felgner P.L."/>
            <person name="Bethony J."/>
            <person name="Hawdon J.M."/>
            <person name="Gasser R.B."/>
            <person name="Loukas A."/>
            <person name="Mitreva M."/>
        </authorList>
    </citation>
    <scope>NUCLEOTIDE SEQUENCE [LARGE SCALE GENOMIC DNA]</scope>
</reference>
<dbReference type="SUPFAM" id="SSF53474">
    <property type="entry name" value="alpha/beta-Hydrolases"/>
    <property type="match status" value="1"/>
</dbReference>
<protein>
    <recommendedName>
        <fullName evidence="1">Carboxylesterase type B domain-containing protein</fullName>
    </recommendedName>
</protein>
<evidence type="ECO:0000313" key="3">
    <source>
        <dbReference type="Proteomes" id="UP000053676"/>
    </source>
</evidence>
<evidence type="ECO:0000259" key="1">
    <source>
        <dbReference type="Pfam" id="PF00135"/>
    </source>
</evidence>
<evidence type="ECO:0000313" key="2">
    <source>
        <dbReference type="EMBL" id="ETN74690.1"/>
    </source>
</evidence>
<feature type="domain" description="Carboxylesterase type B" evidence="1">
    <location>
        <begin position="29"/>
        <end position="73"/>
    </location>
</feature>
<dbReference type="InterPro" id="IPR002018">
    <property type="entry name" value="CarbesteraseB"/>
</dbReference>
<accession>W2SYH6</accession>
<dbReference type="KEGG" id="nai:NECAME_12800"/>
<proteinExistence type="predicted"/>
<dbReference type="Proteomes" id="UP000053676">
    <property type="component" value="Unassembled WGS sequence"/>
</dbReference>
<keyword evidence="3" id="KW-1185">Reference proteome</keyword>
<dbReference type="Pfam" id="PF00135">
    <property type="entry name" value="COesterase"/>
    <property type="match status" value="1"/>
</dbReference>
<name>W2SYH6_NECAM</name>
<dbReference type="EMBL" id="KI660341">
    <property type="protein sequence ID" value="ETN74690.1"/>
    <property type="molecule type" value="Genomic_DNA"/>
</dbReference>
<sequence>MKIRPRARISSLTIVKNVAFTKEGIPECLVKTNCGMLEGKRHVTRDGFEIDAFLGVPYAQPPVGELRFQRARKDLGREAENMSCTVPIGFYTTGCDRVGKISKVTLAPKMTAKFWLNFFGL</sequence>
<dbReference type="AlphaFoldDB" id="W2SYH6"/>
<gene>
    <name evidence="2" type="ORF">NECAME_12800</name>
</gene>
<dbReference type="OrthoDB" id="19653at2759"/>
<dbReference type="PANTHER" id="PTHR44590:SF3">
    <property type="entry name" value="CARBOXYLESTERASE TYPE B DOMAIN-CONTAINING PROTEIN"/>
    <property type="match status" value="1"/>
</dbReference>
<dbReference type="PANTHER" id="PTHR44590">
    <property type="entry name" value="CARBOXYLIC ESTER HYDROLASE-RELATED"/>
    <property type="match status" value="1"/>
</dbReference>
<dbReference type="Gene3D" id="3.40.50.1820">
    <property type="entry name" value="alpha/beta hydrolase"/>
    <property type="match status" value="1"/>
</dbReference>
<organism evidence="2 3">
    <name type="scientific">Necator americanus</name>
    <name type="common">Human hookworm</name>
    <dbReference type="NCBI Taxonomy" id="51031"/>
    <lineage>
        <taxon>Eukaryota</taxon>
        <taxon>Metazoa</taxon>
        <taxon>Ecdysozoa</taxon>
        <taxon>Nematoda</taxon>
        <taxon>Chromadorea</taxon>
        <taxon>Rhabditida</taxon>
        <taxon>Rhabditina</taxon>
        <taxon>Rhabditomorpha</taxon>
        <taxon>Strongyloidea</taxon>
        <taxon>Ancylostomatidae</taxon>
        <taxon>Bunostominae</taxon>
        <taxon>Necator</taxon>
    </lineage>
</organism>